<keyword evidence="1" id="KW-0732">Signal</keyword>
<reference evidence="2 3" key="1">
    <citation type="submission" date="2019-02" db="EMBL/GenBank/DDBJ databases">
        <title>Deep-cultivation of Planctomycetes and their phenomic and genomic characterization uncovers novel biology.</title>
        <authorList>
            <person name="Wiegand S."/>
            <person name="Jogler M."/>
            <person name="Boedeker C."/>
            <person name="Pinto D."/>
            <person name="Vollmers J."/>
            <person name="Rivas-Marin E."/>
            <person name="Kohn T."/>
            <person name="Peeters S.H."/>
            <person name="Heuer A."/>
            <person name="Rast P."/>
            <person name="Oberbeckmann S."/>
            <person name="Bunk B."/>
            <person name="Jeske O."/>
            <person name="Meyerdierks A."/>
            <person name="Storesund J.E."/>
            <person name="Kallscheuer N."/>
            <person name="Luecker S."/>
            <person name="Lage O.M."/>
            <person name="Pohl T."/>
            <person name="Merkel B.J."/>
            <person name="Hornburger P."/>
            <person name="Mueller R.-W."/>
            <person name="Bruemmer F."/>
            <person name="Labrenz M."/>
            <person name="Spormann A.M."/>
            <person name="Op den Camp H."/>
            <person name="Overmann J."/>
            <person name="Amann R."/>
            <person name="Jetten M.S.M."/>
            <person name="Mascher T."/>
            <person name="Medema M.H."/>
            <person name="Devos D.P."/>
            <person name="Kaster A.-K."/>
            <person name="Ovreas L."/>
            <person name="Rohde M."/>
            <person name="Galperin M.Y."/>
            <person name="Jogler C."/>
        </authorList>
    </citation>
    <scope>NUCLEOTIDE SEQUENCE [LARGE SCALE GENOMIC DNA]</scope>
    <source>
        <strain evidence="2 3">Pan181</strain>
    </source>
</reference>
<evidence type="ECO:0000313" key="3">
    <source>
        <dbReference type="Proteomes" id="UP000315750"/>
    </source>
</evidence>
<dbReference type="KEGG" id="amuc:Pan181_35310"/>
<protein>
    <recommendedName>
        <fullName evidence="4">Secreted protein</fullName>
    </recommendedName>
</protein>
<proteinExistence type="predicted"/>
<evidence type="ECO:0000313" key="2">
    <source>
        <dbReference type="EMBL" id="QDU57316.1"/>
    </source>
</evidence>
<accession>A0A518ARH8</accession>
<sequence length="200" mass="22218" precursor="true">MHGTTLRLSANLLATCLMVSTAQAFWGTQSTECCGPCQPQSPASDVCAYLKAGYDTNSMWPYPYVCPDRVRAHAPFEVMVQNGWRRQNLLGAHYFDRETGKLTRAGELKIEWILTQTPPSRRQVFVERSMDTSVTQERMTQVETFANNIQTNGEQIAVIDTHIRSASRPASMVDAERNSFIESRPPAVLPAGTTSTTTAN</sequence>
<keyword evidence="3" id="KW-1185">Reference proteome</keyword>
<organism evidence="2 3">
    <name type="scientific">Aeoliella mucimassa</name>
    <dbReference type="NCBI Taxonomy" id="2527972"/>
    <lineage>
        <taxon>Bacteria</taxon>
        <taxon>Pseudomonadati</taxon>
        <taxon>Planctomycetota</taxon>
        <taxon>Planctomycetia</taxon>
        <taxon>Pirellulales</taxon>
        <taxon>Lacipirellulaceae</taxon>
        <taxon>Aeoliella</taxon>
    </lineage>
</organism>
<evidence type="ECO:0000256" key="1">
    <source>
        <dbReference type="SAM" id="SignalP"/>
    </source>
</evidence>
<dbReference type="EMBL" id="CP036278">
    <property type="protein sequence ID" value="QDU57316.1"/>
    <property type="molecule type" value="Genomic_DNA"/>
</dbReference>
<feature type="signal peptide" evidence="1">
    <location>
        <begin position="1"/>
        <end position="24"/>
    </location>
</feature>
<dbReference type="Proteomes" id="UP000315750">
    <property type="component" value="Chromosome"/>
</dbReference>
<gene>
    <name evidence="2" type="ORF">Pan181_35310</name>
</gene>
<name>A0A518ARH8_9BACT</name>
<dbReference type="AlphaFoldDB" id="A0A518ARH8"/>
<dbReference type="RefSeq" id="WP_145248411.1">
    <property type="nucleotide sequence ID" value="NZ_CP036278.1"/>
</dbReference>
<evidence type="ECO:0008006" key="4">
    <source>
        <dbReference type="Google" id="ProtNLM"/>
    </source>
</evidence>
<feature type="chain" id="PRO_5022196566" description="Secreted protein" evidence="1">
    <location>
        <begin position="25"/>
        <end position="200"/>
    </location>
</feature>
<dbReference type="OrthoDB" id="213409at2"/>